<dbReference type="Pfam" id="PF19843">
    <property type="entry name" value="DUF6318"/>
    <property type="match status" value="1"/>
</dbReference>
<feature type="chain" id="PRO_5039042420" description="DUF6318 domain-containing protein" evidence="1">
    <location>
        <begin position="25"/>
        <end position="195"/>
    </location>
</feature>
<keyword evidence="1" id="KW-0732">Signal</keyword>
<comment type="caution">
    <text evidence="3">The sequence shown here is derived from an EMBL/GenBank/DDBJ whole genome shotgun (WGS) entry which is preliminary data.</text>
</comment>
<accession>A0A7Y9JCC4</accession>
<proteinExistence type="predicted"/>
<protein>
    <recommendedName>
        <fullName evidence="2">DUF6318 domain-containing protein</fullName>
    </recommendedName>
</protein>
<dbReference type="AlphaFoldDB" id="A0A7Y9JCC4"/>
<feature type="domain" description="DUF6318" evidence="2">
    <location>
        <begin position="45"/>
        <end position="187"/>
    </location>
</feature>
<evidence type="ECO:0000259" key="2">
    <source>
        <dbReference type="Pfam" id="PF19843"/>
    </source>
</evidence>
<organism evidence="3 4">
    <name type="scientific">Nocardioides panaciterrulae</name>
    <dbReference type="NCBI Taxonomy" id="661492"/>
    <lineage>
        <taxon>Bacteria</taxon>
        <taxon>Bacillati</taxon>
        <taxon>Actinomycetota</taxon>
        <taxon>Actinomycetes</taxon>
        <taxon>Propionibacteriales</taxon>
        <taxon>Nocardioidaceae</taxon>
        <taxon>Nocardioides</taxon>
    </lineage>
</organism>
<dbReference type="RefSeq" id="WP_179664808.1">
    <property type="nucleotide sequence ID" value="NZ_JACCBG010000001.1"/>
</dbReference>
<sequence>MERSRSAFAALGLLLACALGGCSSQDPVPKVAPASGMSESASASASASATPSGPVKPVMPAAAKKHTAAGAEAFVRFYWEMADYAQATGDTSGLSHLGSPGCKACHGGIRAIDVLYEQGGRIRGGGTSLSGFHTFRVSVDPPTYQVRVAIRNSKQVVQRPGDKHDEVYPPSVVHARFLVDLLDTHWSIGYWEDVS</sequence>
<evidence type="ECO:0000313" key="4">
    <source>
        <dbReference type="Proteomes" id="UP000535511"/>
    </source>
</evidence>
<dbReference type="EMBL" id="JACCBG010000001">
    <property type="protein sequence ID" value="NYD43268.1"/>
    <property type="molecule type" value="Genomic_DNA"/>
</dbReference>
<name>A0A7Y9JCC4_9ACTN</name>
<feature type="signal peptide" evidence="1">
    <location>
        <begin position="1"/>
        <end position="24"/>
    </location>
</feature>
<evidence type="ECO:0000313" key="3">
    <source>
        <dbReference type="EMBL" id="NYD43268.1"/>
    </source>
</evidence>
<dbReference type="PROSITE" id="PS51257">
    <property type="entry name" value="PROKAR_LIPOPROTEIN"/>
    <property type="match status" value="1"/>
</dbReference>
<evidence type="ECO:0000256" key="1">
    <source>
        <dbReference type="SAM" id="SignalP"/>
    </source>
</evidence>
<reference evidence="3 4" key="1">
    <citation type="submission" date="2020-07" db="EMBL/GenBank/DDBJ databases">
        <title>Sequencing the genomes of 1000 actinobacteria strains.</title>
        <authorList>
            <person name="Klenk H.-P."/>
        </authorList>
    </citation>
    <scope>NUCLEOTIDE SEQUENCE [LARGE SCALE GENOMIC DNA]</scope>
    <source>
        <strain evidence="3 4">DSM 21350</strain>
    </source>
</reference>
<dbReference type="Proteomes" id="UP000535511">
    <property type="component" value="Unassembled WGS sequence"/>
</dbReference>
<gene>
    <name evidence="3" type="ORF">BJZ21_003351</name>
</gene>
<dbReference type="InterPro" id="IPR046281">
    <property type="entry name" value="DUF6318"/>
</dbReference>
<keyword evidence="4" id="KW-1185">Reference proteome</keyword>